<gene>
    <name evidence="1" type="ORF">SAMN05518846_102291</name>
</gene>
<evidence type="ECO:0008006" key="3">
    <source>
        <dbReference type="Google" id="ProtNLM"/>
    </source>
</evidence>
<evidence type="ECO:0000313" key="2">
    <source>
        <dbReference type="Proteomes" id="UP000198915"/>
    </source>
</evidence>
<dbReference type="Pfam" id="PF10720">
    <property type="entry name" value="DUF2515"/>
    <property type="match status" value="1"/>
</dbReference>
<organism evidence="1 2">
    <name type="scientific">Brevibacillus centrosporus</name>
    <dbReference type="NCBI Taxonomy" id="54910"/>
    <lineage>
        <taxon>Bacteria</taxon>
        <taxon>Bacillati</taxon>
        <taxon>Bacillota</taxon>
        <taxon>Bacilli</taxon>
        <taxon>Bacillales</taxon>
        <taxon>Paenibacillaceae</taxon>
        <taxon>Brevibacillus</taxon>
    </lineage>
</organism>
<proteinExistence type="predicted"/>
<dbReference type="InterPro" id="IPR019658">
    <property type="entry name" value="DUF2515"/>
</dbReference>
<dbReference type="STRING" id="1884381.SAMN05518846_102291"/>
<protein>
    <recommendedName>
        <fullName evidence="3">DUF2515 domain-containing protein</fullName>
    </recommendedName>
</protein>
<dbReference type="AlphaFoldDB" id="A0A1I3P9W2"/>
<dbReference type="Proteomes" id="UP000198915">
    <property type="component" value="Unassembled WGS sequence"/>
</dbReference>
<name>A0A1I3P9W2_9BACL</name>
<dbReference type="RefSeq" id="WP_092266794.1">
    <property type="nucleotide sequence ID" value="NZ_BJOE01000001.1"/>
</dbReference>
<reference evidence="2" key="1">
    <citation type="submission" date="2016-10" db="EMBL/GenBank/DDBJ databases">
        <authorList>
            <person name="Varghese N."/>
            <person name="Submissions S."/>
        </authorList>
    </citation>
    <scope>NUCLEOTIDE SEQUENCE [LARGE SCALE GENOMIC DNA]</scope>
    <source>
        <strain evidence="2">OK042</strain>
    </source>
</reference>
<evidence type="ECO:0000313" key="1">
    <source>
        <dbReference type="EMBL" id="SFJ17856.1"/>
    </source>
</evidence>
<accession>A0A1I3P9W2</accession>
<dbReference type="EMBL" id="FORT01000002">
    <property type="protein sequence ID" value="SFJ17856.1"/>
    <property type="molecule type" value="Genomic_DNA"/>
</dbReference>
<keyword evidence="2" id="KW-1185">Reference proteome</keyword>
<sequence length="350" mass="40939">MSHTLAAVDEQTLISSIRQQTALANRNNLTRTNAYLQFYRQHEEIHWALLAHLVSRNGGWNMTDLKGEWLPLLMDEQAIQPFFWFLERSNWLIFHDAYAQLLLYAEMKRTKKDLTPLLVPLGVSVFMQRFWREFLSTGDSRRLTHAMIVNEQQFIEQRVIHKPMAVHRVFATFAYFTQSALSLSQVLFPYKAHPTDRRLRLIGMDVQDFPEVEQRIATGKTLYKLLYADPLRFEQIRQFACRIPHSGSRADYWPQIFTTRLPRAATQDSYHLHLQGAELRDGQKKLYSPPLSAAWKDIAHTAADGVDWFRDPKWVELVDQPGDLPTITSEDYVRALQWMEYGIKLVTMLT</sequence>